<proteinExistence type="predicted"/>
<keyword evidence="1" id="KW-0812">Transmembrane</keyword>
<feature type="transmembrane region" description="Helical" evidence="1">
    <location>
        <begin position="264"/>
        <end position="281"/>
    </location>
</feature>
<feature type="transmembrane region" description="Helical" evidence="1">
    <location>
        <begin position="228"/>
        <end position="252"/>
    </location>
</feature>
<feature type="transmembrane region" description="Helical" evidence="1">
    <location>
        <begin position="287"/>
        <end position="303"/>
    </location>
</feature>
<accession>A0AA37HUE7</accession>
<evidence type="ECO:0000313" key="3">
    <source>
        <dbReference type="Proteomes" id="UP000887043"/>
    </source>
</evidence>
<dbReference type="AlphaFoldDB" id="A0AA37HUE7"/>
<dbReference type="EMBL" id="BPTR01000001">
    <property type="protein sequence ID" value="GJG26675.1"/>
    <property type="molecule type" value="Genomic_DNA"/>
</dbReference>
<dbReference type="Proteomes" id="UP000887043">
    <property type="component" value="Unassembled WGS sequence"/>
</dbReference>
<protein>
    <recommendedName>
        <fullName evidence="4">Beta-carotene 15,15'-monooxygenase</fullName>
    </recommendedName>
</protein>
<organism evidence="2 3">
    <name type="scientific">Segatella bryantii</name>
    <name type="common">Prevotella bryantii</name>
    <dbReference type="NCBI Taxonomy" id="77095"/>
    <lineage>
        <taxon>Bacteria</taxon>
        <taxon>Pseudomonadati</taxon>
        <taxon>Bacteroidota</taxon>
        <taxon>Bacteroidia</taxon>
        <taxon>Bacteroidales</taxon>
        <taxon>Prevotellaceae</taxon>
        <taxon>Segatella</taxon>
    </lineage>
</organism>
<reference evidence="2" key="1">
    <citation type="submission" date="2021-08" db="EMBL/GenBank/DDBJ databases">
        <title>Prevotella lacticifex sp. nov., isolated from rumen of cow.</title>
        <authorList>
            <person name="Shinkai T."/>
            <person name="Ikeyama N."/>
            <person name="Kumagai M."/>
            <person name="Ohmori H."/>
            <person name="Sakamoto M."/>
            <person name="Ohkuma M."/>
            <person name="Mitsumori M."/>
        </authorList>
    </citation>
    <scope>NUCLEOTIDE SEQUENCE</scope>
    <source>
        <strain evidence="2">DSM 11371</strain>
    </source>
</reference>
<evidence type="ECO:0008006" key="4">
    <source>
        <dbReference type="Google" id="ProtNLM"/>
    </source>
</evidence>
<sequence>MYMQRTRIYILLLLFIAAFSLSSCYKSRHHHHLKEKPFVELSEKQQDSIDFRTIHHYTNNYNFVVKADSMELMRQLPEEKLSNMLTDSFTVKKYDHLVVSDIRIVPTDSVDSVWIQLGTETSMFGWIHESSMLHKVVPDDPISQFISLFSDIHLLIFLIVIVLIGVVYLFRRIVNSDAKIIHFNDIDSYYPTALVLIVASSAAFYASIQMFTPDTWQEFYFHPTLNPFAVPGILSIFLSSVWLMLIVGIACIDEVSRKLPIGDGMLYLFGLLAVCAVDYIVFSVSTLYFVGYILLIWYFYYSISIKI</sequence>
<dbReference type="PROSITE" id="PS51257">
    <property type="entry name" value="PROKAR_LIPOPROTEIN"/>
    <property type="match status" value="1"/>
</dbReference>
<keyword evidence="1" id="KW-0472">Membrane</keyword>
<evidence type="ECO:0000256" key="1">
    <source>
        <dbReference type="SAM" id="Phobius"/>
    </source>
</evidence>
<feature type="transmembrane region" description="Helical" evidence="1">
    <location>
        <begin position="190"/>
        <end position="208"/>
    </location>
</feature>
<gene>
    <name evidence="2" type="ORF">PRRU23_03750</name>
</gene>
<feature type="transmembrane region" description="Helical" evidence="1">
    <location>
        <begin position="152"/>
        <end position="170"/>
    </location>
</feature>
<comment type="caution">
    <text evidence="2">The sequence shown here is derived from an EMBL/GenBank/DDBJ whole genome shotgun (WGS) entry which is preliminary data.</text>
</comment>
<evidence type="ECO:0000313" key="2">
    <source>
        <dbReference type="EMBL" id="GJG26675.1"/>
    </source>
</evidence>
<name>A0AA37HUE7_SEGBR</name>
<keyword evidence="1" id="KW-1133">Transmembrane helix</keyword>